<dbReference type="STRING" id="569882.SAMN04490248_10278"/>
<dbReference type="InterPro" id="IPR011990">
    <property type="entry name" value="TPR-like_helical_dom_sf"/>
</dbReference>
<dbReference type="EMBL" id="FODS01000002">
    <property type="protein sequence ID" value="SEO16577.1"/>
    <property type="molecule type" value="Genomic_DNA"/>
</dbReference>
<dbReference type="RefSeq" id="WP_093115022.1">
    <property type="nucleotide sequence ID" value="NZ_FODS01000002.1"/>
</dbReference>
<feature type="domain" description="Surface lipoprotein assembly modifier C-terminal" evidence="2">
    <location>
        <begin position="158"/>
        <end position="446"/>
    </location>
</feature>
<protein>
    <recommendedName>
        <fullName evidence="2">Surface lipoprotein assembly modifier C-terminal domain-containing protein</fullName>
    </recommendedName>
</protein>
<dbReference type="InterPro" id="IPR007655">
    <property type="entry name" value="Slam_C"/>
</dbReference>
<keyword evidence="1" id="KW-0732">Signal</keyword>
<feature type="chain" id="PRO_5011525650" description="Surface lipoprotein assembly modifier C-terminal domain-containing protein" evidence="1">
    <location>
        <begin position="28"/>
        <end position="458"/>
    </location>
</feature>
<gene>
    <name evidence="3" type="ORF">SAMN04490248_10278</name>
</gene>
<dbReference type="SUPFAM" id="SSF48452">
    <property type="entry name" value="TPR-like"/>
    <property type="match status" value="1"/>
</dbReference>
<evidence type="ECO:0000313" key="4">
    <source>
        <dbReference type="Proteomes" id="UP000198893"/>
    </source>
</evidence>
<organism evidence="3 4">
    <name type="scientific">Salinihabitans flavidus</name>
    <dbReference type="NCBI Taxonomy" id="569882"/>
    <lineage>
        <taxon>Bacteria</taxon>
        <taxon>Pseudomonadati</taxon>
        <taxon>Pseudomonadota</taxon>
        <taxon>Alphaproteobacteria</taxon>
        <taxon>Rhodobacterales</taxon>
        <taxon>Roseobacteraceae</taxon>
        <taxon>Salinihabitans</taxon>
    </lineage>
</organism>
<dbReference type="AlphaFoldDB" id="A0A1H8MGW9"/>
<dbReference type="Proteomes" id="UP000198893">
    <property type="component" value="Unassembled WGS sequence"/>
</dbReference>
<proteinExistence type="predicted"/>
<reference evidence="3 4" key="1">
    <citation type="submission" date="2016-10" db="EMBL/GenBank/DDBJ databases">
        <authorList>
            <person name="de Groot N.N."/>
        </authorList>
    </citation>
    <scope>NUCLEOTIDE SEQUENCE [LARGE SCALE GENOMIC DNA]</scope>
    <source>
        <strain evidence="3 4">DSM 27842</strain>
    </source>
</reference>
<name>A0A1H8MGW9_9RHOB</name>
<evidence type="ECO:0000256" key="1">
    <source>
        <dbReference type="SAM" id="SignalP"/>
    </source>
</evidence>
<evidence type="ECO:0000313" key="3">
    <source>
        <dbReference type="EMBL" id="SEO16577.1"/>
    </source>
</evidence>
<dbReference type="Pfam" id="PF04575">
    <property type="entry name" value="SlipAM"/>
    <property type="match status" value="1"/>
</dbReference>
<sequence length="458" mass="49967">MKRIVHRIRPFAAAAGLALLTAAPTAAEGPVTLSVAEMRHAAALSIAYHEPQQALELSQALLARDPGDIQALVMKSRAARDLGQYRVAQQAARRAWRLAEADHPRYGAALAMAQALASDGKRTRAQWWLRRASEHAPSPGLRARAIRDFRYVRQRNPWSAQLSFSIAPSSNVNSGSTANSVTLNDWIEFPITGAAAALSGTQISAGLRARYRLSESKTARNEALFNLQHQTYVLSDSAKASAPDVSGSDFAYSSVSVGLSRTARLPGTKAPYEITAELGRNWYGGDPYMNFVKLGAAKHFALSRRTRAHVGLSAEHQDLMRGTPDADLAGLRVGLDHRLGNGDRLSLGLSARQSTSTSPHLDYRRLTARAEYAIAKPVMDMQLSMGLSLSEKNHDRSRFTSDGRHDTEMSAHLTAVFPKLDYYGFVPSVTLHASRTDSNVGLYEKKAFGLHMGFRSAF</sequence>
<dbReference type="OrthoDB" id="7684399at2"/>
<dbReference type="Gene3D" id="1.25.40.10">
    <property type="entry name" value="Tetratricopeptide repeat domain"/>
    <property type="match status" value="1"/>
</dbReference>
<keyword evidence="4" id="KW-1185">Reference proteome</keyword>
<accession>A0A1H8MGW9</accession>
<feature type="signal peptide" evidence="1">
    <location>
        <begin position="1"/>
        <end position="27"/>
    </location>
</feature>
<evidence type="ECO:0000259" key="2">
    <source>
        <dbReference type="Pfam" id="PF04575"/>
    </source>
</evidence>